<accession>A0ABD6B5D4</accession>
<sequence>GQPDFPTPDHARQGAVEAIEAGMDLSAAEAVLAEHGLTDASAALSALGYRVEWEGLGGGTVREKDGESAG</sequence>
<keyword evidence="2" id="KW-1185">Reference proteome</keyword>
<organism evidence="1 2">
    <name type="scientific">Halolamina salina</name>
    <dbReference type="NCBI Taxonomy" id="1220023"/>
    <lineage>
        <taxon>Archaea</taxon>
        <taxon>Methanobacteriati</taxon>
        <taxon>Methanobacteriota</taxon>
        <taxon>Stenosarchaea group</taxon>
        <taxon>Halobacteria</taxon>
        <taxon>Halobacteriales</taxon>
        <taxon>Haloferacaceae</taxon>
    </lineage>
</organism>
<name>A0ABD6B5D4_9EURY</name>
<dbReference type="EMBL" id="JBHUDH010000071">
    <property type="protein sequence ID" value="MFD1526176.1"/>
    <property type="molecule type" value="Genomic_DNA"/>
</dbReference>
<evidence type="ECO:0000313" key="2">
    <source>
        <dbReference type="Proteomes" id="UP001597111"/>
    </source>
</evidence>
<dbReference type="AlphaFoldDB" id="A0ABD6B5D4"/>
<reference evidence="1 2" key="1">
    <citation type="journal article" date="2019" name="Int. J. Syst. Evol. Microbiol.">
        <title>The Global Catalogue of Microorganisms (GCM) 10K type strain sequencing project: providing services to taxonomists for standard genome sequencing and annotation.</title>
        <authorList>
            <consortium name="The Broad Institute Genomics Platform"/>
            <consortium name="The Broad Institute Genome Sequencing Center for Infectious Disease"/>
            <person name="Wu L."/>
            <person name="Ma J."/>
        </authorList>
    </citation>
    <scope>NUCLEOTIDE SEQUENCE [LARGE SCALE GENOMIC DNA]</scope>
    <source>
        <strain evidence="1 2">CGMCC 1.12285</strain>
    </source>
</reference>
<gene>
    <name evidence="1" type="ORF">ACFR9S_07645</name>
</gene>
<proteinExistence type="predicted"/>
<comment type="caution">
    <text evidence="1">The sequence shown here is derived from an EMBL/GenBank/DDBJ whole genome shotgun (WGS) entry which is preliminary data.</text>
</comment>
<protein>
    <submittedName>
        <fullName evidence="1">Uncharacterized protein</fullName>
    </submittedName>
</protein>
<evidence type="ECO:0000313" key="1">
    <source>
        <dbReference type="EMBL" id="MFD1526176.1"/>
    </source>
</evidence>
<dbReference type="Proteomes" id="UP001597111">
    <property type="component" value="Unassembled WGS sequence"/>
</dbReference>
<feature type="non-terminal residue" evidence="1">
    <location>
        <position position="1"/>
    </location>
</feature>